<comment type="subcellular location">
    <subcellularLocation>
        <location evidence="1">Endoplasmic reticulum</location>
    </subcellularLocation>
    <subcellularLocation>
        <location evidence="3">Golgi apparatus</location>
    </subcellularLocation>
    <subcellularLocation>
        <location evidence="2">Lysosome</location>
    </subcellularLocation>
    <subcellularLocation>
        <location evidence="4">Secreted</location>
    </subcellularLocation>
</comment>
<sequence length="446" mass="47994">MKLWITTIIAAATFAVTSTPQASQLDLNNDLAYQLVESLTVEVGPRLAGSEADARAVAWAEQKFKQLGFDKVWSEPFTMQYWERGNASLRVEAPFNQALVLTALGGSVGTPFDGITSQVIMFDNLQQLQQADPASVKGKIVFINQTLRKDIRGGFYGQVVGARAQGAVEAAKQGAKAIIIRSVGTSNNRFAHTGIMRYQDDVTRIPAAAISVPDAQQLSKILAINPEARLSLHMQNNLPGEVTSHNVIAEITGSKRPDEIVLISAHIDSWDEGTGALDDGAGVGIVMATAALLKKEQPERTIRVVLFGNEEGGLIGARAYAARHAANLNNHVFASESDFGAGRVWRFDTGFGEQALAFGAQVQQQLKHLGIEAGTNTASGGPDVSVLKAQGVPVATLQQDGTDYFDYHHTPNDTLDKIDPAALQQNLQAWLIMTRAIANSQVDLRK</sequence>
<keyword evidence="7" id="KW-0121">Carboxypeptidase</keyword>
<evidence type="ECO:0000256" key="15">
    <source>
        <dbReference type="ARBA" id="ARBA00023049"/>
    </source>
</evidence>
<evidence type="ECO:0000256" key="20">
    <source>
        <dbReference type="ARBA" id="ARBA00033328"/>
    </source>
</evidence>
<evidence type="ECO:0000256" key="17">
    <source>
        <dbReference type="ARBA" id="ARBA00023180"/>
    </source>
</evidence>
<evidence type="ECO:0000256" key="10">
    <source>
        <dbReference type="ARBA" id="ARBA00022729"/>
    </source>
</evidence>
<evidence type="ECO:0000259" key="23">
    <source>
        <dbReference type="Pfam" id="PF04389"/>
    </source>
</evidence>
<proteinExistence type="predicted"/>
<keyword evidence="16" id="KW-0865">Zymogen</keyword>
<evidence type="ECO:0000256" key="6">
    <source>
        <dbReference type="ARBA" id="ARBA00022525"/>
    </source>
</evidence>
<dbReference type="STRING" id="336831.WG68_00510"/>
<keyword evidence="15" id="KW-0482">Metalloprotease</keyword>
<dbReference type="GO" id="GO:0004180">
    <property type="term" value="F:carboxypeptidase activity"/>
    <property type="evidence" value="ECO:0007669"/>
    <property type="project" value="UniProtKB-KW"/>
</dbReference>
<dbReference type="EMBL" id="LAHO01000001">
    <property type="protein sequence ID" value="KKO47171.1"/>
    <property type="molecule type" value="Genomic_DNA"/>
</dbReference>
<dbReference type="InterPro" id="IPR003137">
    <property type="entry name" value="PA_domain"/>
</dbReference>
<feature type="domain" description="Peptidase M28" evidence="23">
    <location>
        <begin position="246"/>
        <end position="431"/>
    </location>
</feature>
<keyword evidence="12" id="KW-0256">Endoplasmic reticulum</keyword>
<comment type="subunit">
    <text evidence="19">Homodimer. The monomeric form is inactive while the homodimer is active.</text>
</comment>
<dbReference type="Gene3D" id="3.40.630.10">
    <property type="entry name" value="Zn peptidases"/>
    <property type="match status" value="1"/>
</dbReference>
<evidence type="ECO:0000256" key="21">
    <source>
        <dbReference type="SAM" id="SignalP"/>
    </source>
</evidence>
<organism evidence="24 25">
    <name type="scientific">Arsukibacterium ikkense</name>
    <dbReference type="NCBI Taxonomy" id="336831"/>
    <lineage>
        <taxon>Bacteria</taxon>
        <taxon>Pseudomonadati</taxon>
        <taxon>Pseudomonadota</taxon>
        <taxon>Gammaproteobacteria</taxon>
        <taxon>Chromatiales</taxon>
        <taxon>Chromatiaceae</taxon>
        <taxon>Arsukibacterium</taxon>
    </lineage>
</organism>
<name>A0A0M2V995_9GAMM</name>
<keyword evidence="9" id="KW-0479">Metal-binding</keyword>
<feature type="domain" description="PA" evidence="22">
    <location>
        <begin position="132"/>
        <end position="218"/>
    </location>
</feature>
<dbReference type="RefSeq" id="WP_046555701.1">
    <property type="nucleotide sequence ID" value="NZ_LAHO01000001.1"/>
</dbReference>
<evidence type="ECO:0000256" key="8">
    <source>
        <dbReference type="ARBA" id="ARBA00022670"/>
    </source>
</evidence>
<dbReference type="GO" id="GO:0005764">
    <property type="term" value="C:lysosome"/>
    <property type="evidence" value="ECO:0007669"/>
    <property type="project" value="UniProtKB-SubCell"/>
</dbReference>
<dbReference type="AlphaFoldDB" id="A0A0M2V995"/>
<keyword evidence="6" id="KW-0964">Secreted</keyword>
<evidence type="ECO:0000256" key="3">
    <source>
        <dbReference type="ARBA" id="ARBA00004555"/>
    </source>
</evidence>
<dbReference type="PANTHER" id="PTHR12053">
    <property type="entry name" value="PROTEASE FAMILY M28 PLASMA GLUTAMATE CARBOXYPEPTIDASE-RELATED"/>
    <property type="match status" value="1"/>
</dbReference>
<evidence type="ECO:0000256" key="12">
    <source>
        <dbReference type="ARBA" id="ARBA00022824"/>
    </source>
</evidence>
<evidence type="ECO:0000313" key="24">
    <source>
        <dbReference type="EMBL" id="KKO47171.1"/>
    </source>
</evidence>
<keyword evidence="8" id="KW-0645">Protease</keyword>
<dbReference type="OrthoDB" id="9769665at2"/>
<accession>A0A0M2V995</accession>
<dbReference type="Gene3D" id="3.50.30.30">
    <property type="match status" value="1"/>
</dbReference>
<evidence type="ECO:0000313" key="25">
    <source>
        <dbReference type="Proteomes" id="UP000034228"/>
    </source>
</evidence>
<evidence type="ECO:0000256" key="9">
    <source>
        <dbReference type="ARBA" id="ARBA00022723"/>
    </source>
</evidence>
<evidence type="ECO:0000256" key="2">
    <source>
        <dbReference type="ARBA" id="ARBA00004371"/>
    </source>
</evidence>
<dbReference type="SUPFAM" id="SSF53187">
    <property type="entry name" value="Zn-dependent exopeptidases"/>
    <property type="match status" value="1"/>
</dbReference>
<comment type="caution">
    <text evidence="24">The sequence shown here is derived from an EMBL/GenBank/DDBJ whole genome shotgun (WGS) entry which is preliminary data.</text>
</comment>
<feature type="chain" id="PRO_5005644480" description="Carboxypeptidase Q" evidence="21">
    <location>
        <begin position="23"/>
        <end position="446"/>
    </location>
</feature>
<evidence type="ECO:0000256" key="1">
    <source>
        <dbReference type="ARBA" id="ARBA00004240"/>
    </source>
</evidence>
<evidence type="ECO:0000256" key="18">
    <source>
        <dbReference type="ARBA" id="ARBA00023228"/>
    </source>
</evidence>
<dbReference type="InterPro" id="IPR007484">
    <property type="entry name" value="Peptidase_M28"/>
</dbReference>
<keyword evidence="11" id="KW-0378">Hydrolase</keyword>
<evidence type="ECO:0000256" key="19">
    <source>
        <dbReference type="ARBA" id="ARBA00025833"/>
    </source>
</evidence>
<evidence type="ECO:0000256" key="7">
    <source>
        <dbReference type="ARBA" id="ARBA00022645"/>
    </source>
</evidence>
<evidence type="ECO:0000259" key="22">
    <source>
        <dbReference type="Pfam" id="PF02225"/>
    </source>
</evidence>
<reference evidence="24 25" key="1">
    <citation type="submission" date="2015-03" db="EMBL/GenBank/DDBJ databases">
        <title>Draft genome sequences of two protease-producing strains of Arsukibacterium isolated from two cold and alkaline environments.</title>
        <authorList>
            <person name="Lylloff J.E."/>
            <person name="Skov L.B."/>
            <person name="Jepsen M."/>
            <person name="Hallin P.F."/>
            <person name="Sorensen S.J."/>
            <person name="Stougaard P."/>
            <person name="Glaring M.A."/>
        </authorList>
    </citation>
    <scope>NUCLEOTIDE SEQUENCE [LARGE SCALE GENOMIC DNA]</scope>
    <source>
        <strain evidence="24 25">GCM72</strain>
    </source>
</reference>
<keyword evidence="25" id="KW-1185">Reference proteome</keyword>
<keyword evidence="10 21" id="KW-0732">Signal</keyword>
<dbReference type="Pfam" id="PF04389">
    <property type="entry name" value="Peptidase_M28"/>
    <property type="match status" value="1"/>
</dbReference>
<evidence type="ECO:0000256" key="13">
    <source>
        <dbReference type="ARBA" id="ARBA00022833"/>
    </source>
</evidence>
<keyword evidence="18" id="KW-0458">Lysosome</keyword>
<dbReference type="GO" id="GO:0005576">
    <property type="term" value="C:extracellular region"/>
    <property type="evidence" value="ECO:0007669"/>
    <property type="project" value="UniProtKB-SubCell"/>
</dbReference>
<keyword evidence="17" id="KW-0325">Glycoprotein</keyword>
<evidence type="ECO:0000256" key="14">
    <source>
        <dbReference type="ARBA" id="ARBA00023034"/>
    </source>
</evidence>
<evidence type="ECO:0000256" key="16">
    <source>
        <dbReference type="ARBA" id="ARBA00023145"/>
    </source>
</evidence>
<dbReference type="Proteomes" id="UP000034228">
    <property type="component" value="Unassembled WGS sequence"/>
</dbReference>
<gene>
    <name evidence="24" type="ORF">WG68_00510</name>
</gene>
<dbReference type="PANTHER" id="PTHR12053:SF3">
    <property type="entry name" value="CARBOXYPEPTIDASE Q"/>
    <property type="match status" value="1"/>
</dbReference>
<dbReference type="GO" id="GO:0006508">
    <property type="term" value="P:proteolysis"/>
    <property type="evidence" value="ECO:0007669"/>
    <property type="project" value="UniProtKB-KW"/>
</dbReference>
<feature type="signal peptide" evidence="21">
    <location>
        <begin position="1"/>
        <end position="22"/>
    </location>
</feature>
<protein>
    <recommendedName>
        <fullName evidence="5">Carboxypeptidase Q</fullName>
    </recommendedName>
    <alternativeName>
        <fullName evidence="20">Plasma glutamate carboxypeptidase</fullName>
    </alternativeName>
</protein>
<keyword evidence="14" id="KW-0333">Golgi apparatus</keyword>
<dbReference type="InterPro" id="IPR039866">
    <property type="entry name" value="CPQ"/>
</dbReference>
<dbReference type="PATRIC" id="fig|336831.14.peg.2311"/>
<dbReference type="GO" id="GO:0070573">
    <property type="term" value="F:metallodipeptidase activity"/>
    <property type="evidence" value="ECO:0007669"/>
    <property type="project" value="InterPro"/>
</dbReference>
<keyword evidence="13" id="KW-0862">Zinc</keyword>
<evidence type="ECO:0000256" key="4">
    <source>
        <dbReference type="ARBA" id="ARBA00004613"/>
    </source>
</evidence>
<dbReference type="Pfam" id="PF02225">
    <property type="entry name" value="PA"/>
    <property type="match status" value="1"/>
</dbReference>
<evidence type="ECO:0000256" key="11">
    <source>
        <dbReference type="ARBA" id="ARBA00022801"/>
    </source>
</evidence>
<dbReference type="GO" id="GO:0046872">
    <property type="term" value="F:metal ion binding"/>
    <property type="evidence" value="ECO:0007669"/>
    <property type="project" value="UniProtKB-KW"/>
</dbReference>
<evidence type="ECO:0000256" key="5">
    <source>
        <dbReference type="ARBA" id="ARBA00014116"/>
    </source>
</evidence>